<organism evidence="1 2">
    <name type="scientific">Dentiscutata heterogama</name>
    <dbReference type="NCBI Taxonomy" id="1316150"/>
    <lineage>
        <taxon>Eukaryota</taxon>
        <taxon>Fungi</taxon>
        <taxon>Fungi incertae sedis</taxon>
        <taxon>Mucoromycota</taxon>
        <taxon>Glomeromycotina</taxon>
        <taxon>Glomeromycetes</taxon>
        <taxon>Diversisporales</taxon>
        <taxon>Gigasporaceae</taxon>
        <taxon>Dentiscutata</taxon>
    </lineage>
</organism>
<keyword evidence="2" id="KW-1185">Reference proteome</keyword>
<feature type="non-terminal residue" evidence="1">
    <location>
        <position position="1"/>
    </location>
</feature>
<dbReference type="EMBL" id="CAJVPU010017596">
    <property type="protein sequence ID" value="CAG8660562.1"/>
    <property type="molecule type" value="Genomic_DNA"/>
</dbReference>
<dbReference type="Proteomes" id="UP000789702">
    <property type="component" value="Unassembled WGS sequence"/>
</dbReference>
<protein>
    <submittedName>
        <fullName evidence="1">11083_t:CDS:1</fullName>
    </submittedName>
</protein>
<gene>
    <name evidence="1" type="ORF">DHETER_LOCUS9733</name>
</gene>
<sequence>CGWQCKYEGTCYLPCGVPCNRLPCNLRCEKLMDCGHQCFGLCGEKCPPSKYCADCTTDDNVKNQGLYLRQVVDLIMQETFADLDWTSERMVVLDCGHVYTADSLDQLMEMKEYYEMDDKTNKWIRIKTITSQPSDPKSCPQCRAPIKDIFRYGRATKKNVLDVQTKKFLLKYNNQLKKRNKDITNATKQLENNRKEFLKEIQIPLKDKEMKVIEKNSMSQKLPEIISTEQYTFLKQYSIPLMHEKRWNQHISVLLAIYRRLMQLMLATQSPPHKLAYENAVSLLYDHKTRINICDLDKNFVSLDNLNYDSPVHQRIKLQETLAEVGLSAPKVDVRIYLDAFLEIVNIQKVIFHEIFLVIPELSKIAKTENNQNQPSYEKNWVEFGEDIIVSIKKHLDIIITTAQQNSYLRHAILSSFELAEVECKAERFRLKYPPTGQVTPIIQRSVENKCSEIERTCEDICNKMLPTMSAEYFEKQCNLRIEKILREVSDLRDAAMKDRPLTHEEKLEIRKAMDSEFRGSGHWYQCPNGHPYTIGECGGAMQASRCADCGAPIGGGNHNLAAGNSLNTEFD</sequence>
<reference evidence="1" key="1">
    <citation type="submission" date="2021-06" db="EMBL/GenBank/DDBJ databases">
        <authorList>
            <person name="Kallberg Y."/>
            <person name="Tangrot J."/>
            <person name="Rosling A."/>
        </authorList>
    </citation>
    <scope>NUCLEOTIDE SEQUENCE</scope>
    <source>
        <strain evidence="1">IL203A</strain>
    </source>
</reference>
<accession>A0ACA9NJ19</accession>
<name>A0ACA9NJ19_9GLOM</name>
<feature type="non-terminal residue" evidence="1">
    <location>
        <position position="572"/>
    </location>
</feature>
<evidence type="ECO:0000313" key="2">
    <source>
        <dbReference type="Proteomes" id="UP000789702"/>
    </source>
</evidence>
<evidence type="ECO:0000313" key="1">
    <source>
        <dbReference type="EMBL" id="CAG8660562.1"/>
    </source>
</evidence>
<comment type="caution">
    <text evidence="1">The sequence shown here is derived from an EMBL/GenBank/DDBJ whole genome shotgun (WGS) entry which is preliminary data.</text>
</comment>
<proteinExistence type="predicted"/>